<dbReference type="SUPFAM" id="SSF90123">
    <property type="entry name" value="ABC transporter transmembrane region"/>
    <property type="match status" value="2"/>
</dbReference>
<evidence type="ECO:0000256" key="1">
    <source>
        <dbReference type="ARBA" id="ARBA00004128"/>
    </source>
</evidence>
<dbReference type="Gene3D" id="1.20.1560.10">
    <property type="entry name" value="ABC transporter type 1, transmembrane domain"/>
    <property type="match status" value="2"/>
</dbReference>
<keyword evidence="13" id="KW-1185">Reference proteome</keyword>
<dbReference type="InterPro" id="IPR017871">
    <property type="entry name" value="ABC_transporter-like_CS"/>
</dbReference>
<dbReference type="PROSITE" id="PS50893">
    <property type="entry name" value="ABC_TRANSPORTER_2"/>
    <property type="match status" value="1"/>
</dbReference>
<dbReference type="InterPro" id="IPR003439">
    <property type="entry name" value="ABC_transporter-like_ATP-bd"/>
</dbReference>
<keyword evidence="5" id="KW-0547">Nucleotide-binding</keyword>
<evidence type="ECO:0000256" key="4">
    <source>
        <dbReference type="ARBA" id="ARBA00022737"/>
    </source>
</evidence>
<evidence type="ECO:0000313" key="12">
    <source>
        <dbReference type="EMBL" id="KAH9364454.1"/>
    </source>
</evidence>
<proteinExistence type="predicted"/>
<comment type="subcellular location">
    <subcellularLocation>
        <location evidence="1">Vacuole membrane</location>
        <topology evidence="1">Multi-pass membrane protein</topology>
    </subcellularLocation>
</comment>
<evidence type="ECO:0000256" key="5">
    <source>
        <dbReference type="ARBA" id="ARBA00022741"/>
    </source>
</evidence>
<dbReference type="EMBL" id="JABSTR010000002">
    <property type="protein sequence ID" value="KAH9364454.1"/>
    <property type="molecule type" value="Genomic_DNA"/>
</dbReference>
<dbReference type="SMART" id="SM00382">
    <property type="entry name" value="AAA"/>
    <property type="match status" value="1"/>
</dbReference>
<keyword evidence="8 9" id="KW-0472">Membrane</keyword>
<evidence type="ECO:0000313" key="13">
    <source>
        <dbReference type="Proteomes" id="UP000821853"/>
    </source>
</evidence>
<dbReference type="InterPro" id="IPR036640">
    <property type="entry name" value="ABC1_TM_sf"/>
</dbReference>
<dbReference type="GO" id="GO:0005774">
    <property type="term" value="C:vacuolar membrane"/>
    <property type="evidence" value="ECO:0007669"/>
    <property type="project" value="UniProtKB-SubCell"/>
</dbReference>
<evidence type="ECO:0000256" key="7">
    <source>
        <dbReference type="ARBA" id="ARBA00022989"/>
    </source>
</evidence>
<dbReference type="InterPro" id="IPR003593">
    <property type="entry name" value="AAA+_ATPase"/>
</dbReference>
<dbReference type="AlphaFoldDB" id="A0A9J6FE07"/>
<feature type="transmembrane region" description="Helical" evidence="9">
    <location>
        <begin position="165"/>
        <end position="185"/>
    </location>
</feature>
<feature type="domain" description="ABC transporter" evidence="10">
    <location>
        <begin position="203"/>
        <end position="438"/>
    </location>
</feature>
<dbReference type="SUPFAM" id="SSF52540">
    <property type="entry name" value="P-loop containing nucleoside triphosphate hydrolases"/>
    <property type="match status" value="1"/>
</dbReference>
<evidence type="ECO:0000256" key="3">
    <source>
        <dbReference type="ARBA" id="ARBA00022692"/>
    </source>
</evidence>
<feature type="domain" description="ABC transmembrane type-1" evidence="11">
    <location>
        <begin position="19"/>
        <end position="222"/>
    </location>
</feature>
<feature type="transmembrane region" description="Helical" evidence="9">
    <location>
        <begin position="46"/>
        <end position="71"/>
    </location>
</feature>
<feature type="transmembrane region" description="Helical" evidence="9">
    <location>
        <begin position="487"/>
        <end position="513"/>
    </location>
</feature>
<dbReference type="GO" id="GO:0140359">
    <property type="term" value="F:ABC-type transporter activity"/>
    <property type="evidence" value="ECO:0007669"/>
    <property type="project" value="InterPro"/>
</dbReference>
<keyword evidence="7 9" id="KW-1133">Transmembrane helix</keyword>
<feature type="transmembrane region" description="Helical" evidence="9">
    <location>
        <begin position="77"/>
        <end position="96"/>
    </location>
</feature>
<dbReference type="PROSITE" id="PS00211">
    <property type="entry name" value="ABC_TRANSPORTER_1"/>
    <property type="match status" value="1"/>
</dbReference>
<dbReference type="InterPro" id="IPR027417">
    <property type="entry name" value="P-loop_NTPase"/>
</dbReference>
<dbReference type="PROSITE" id="PS50929">
    <property type="entry name" value="ABC_TM1F"/>
    <property type="match status" value="2"/>
</dbReference>
<dbReference type="FunFam" id="3.40.50.300:FF:000997">
    <property type="entry name" value="Multidrug resistance-associated protein 1"/>
    <property type="match status" value="1"/>
</dbReference>
<sequence length="520" mass="56933">MQTCQLQLFLNYISHDAFQVTTMSPGSKAGYPAGYITSLIGVDCWVLGNMALVIFAPFFGLAFLPFLFWMLAARAGVGPSLCCAAGLIVVLSLPFWSSVLQKRLWSHAIKARDERLKATTDLLSTIRVVKMYAWEDALQENVVRARETQLKWLFRINLLDSCLDSIYSAGSSLLMIILFATMPLLEPDISLTPSLAFSCVSLIYMTELTWNTCGQAIRTFGQAVISDIELEVAPGSLVGVVGFVGSGKSSLLAAILGDMYVTKGNITCSGRVAFVPQLPNVHNMTLRDNILYGKRMDPRKYERVLRSCQLMNDINKFQSGDMTEIGEKGTNLSGGQKQRISLARAVYSHSDVYLLDDPLSALDAVVGSRVFREVIGNQGLLKNKVKRSEVTDLSYSTTPLLLRLLGGVLLAVTAKWVSRSLHNDMLSHVLRSPVSFFDASPRGRVLNRFSADIDAMDANTFLSAKQCVQNALITFAKIAVIGTQSPVVVGITALVTLLAFFGMVSCAICLARVSCWDDGW</sequence>
<evidence type="ECO:0000259" key="11">
    <source>
        <dbReference type="PROSITE" id="PS50929"/>
    </source>
</evidence>
<keyword evidence="2" id="KW-0813">Transport</keyword>
<dbReference type="Gene3D" id="3.40.50.300">
    <property type="entry name" value="P-loop containing nucleotide triphosphate hydrolases"/>
    <property type="match status" value="1"/>
</dbReference>
<dbReference type="OMA" id="TELTWNT"/>
<dbReference type="InterPro" id="IPR050173">
    <property type="entry name" value="ABC_transporter_C-like"/>
</dbReference>
<dbReference type="OrthoDB" id="6500128at2759"/>
<organism evidence="12 13">
    <name type="scientific">Haemaphysalis longicornis</name>
    <name type="common">Bush tick</name>
    <dbReference type="NCBI Taxonomy" id="44386"/>
    <lineage>
        <taxon>Eukaryota</taxon>
        <taxon>Metazoa</taxon>
        <taxon>Ecdysozoa</taxon>
        <taxon>Arthropoda</taxon>
        <taxon>Chelicerata</taxon>
        <taxon>Arachnida</taxon>
        <taxon>Acari</taxon>
        <taxon>Parasitiformes</taxon>
        <taxon>Ixodida</taxon>
        <taxon>Ixodoidea</taxon>
        <taxon>Ixodidae</taxon>
        <taxon>Haemaphysalinae</taxon>
        <taxon>Haemaphysalis</taxon>
    </lineage>
</organism>
<evidence type="ECO:0000256" key="8">
    <source>
        <dbReference type="ARBA" id="ARBA00023136"/>
    </source>
</evidence>
<dbReference type="GO" id="GO:0016887">
    <property type="term" value="F:ATP hydrolysis activity"/>
    <property type="evidence" value="ECO:0007669"/>
    <property type="project" value="InterPro"/>
</dbReference>
<feature type="domain" description="ABC transmembrane type-1" evidence="11">
    <location>
        <begin position="400"/>
        <end position="504"/>
    </location>
</feature>
<gene>
    <name evidence="12" type="ORF">HPB48_003942</name>
</gene>
<name>A0A9J6FE07_HAELO</name>
<dbReference type="PANTHER" id="PTHR24223">
    <property type="entry name" value="ATP-BINDING CASSETTE SUB-FAMILY C"/>
    <property type="match status" value="1"/>
</dbReference>
<protein>
    <recommendedName>
        <fullName evidence="14">ABC transporter</fullName>
    </recommendedName>
</protein>
<reference evidence="12 13" key="1">
    <citation type="journal article" date="2020" name="Cell">
        <title>Large-Scale Comparative Analyses of Tick Genomes Elucidate Their Genetic Diversity and Vector Capacities.</title>
        <authorList>
            <consortium name="Tick Genome and Microbiome Consortium (TIGMIC)"/>
            <person name="Jia N."/>
            <person name="Wang J."/>
            <person name="Shi W."/>
            <person name="Du L."/>
            <person name="Sun Y."/>
            <person name="Zhan W."/>
            <person name="Jiang J.F."/>
            <person name="Wang Q."/>
            <person name="Zhang B."/>
            <person name="Ji P."/>
            <person name="Bell-Sakyi L."/>
            <person name="Cui X.M."/>
            <person name="Yuan T.T."/>
            <person name="Jiang B.G."/>
            <person name="Yang W.F."/>
            <person name="Lam T.T."/>
            <person name="Chang Q.C."/>
            <person name="Ding S.J."/>
            <person name="Wang X.J."/>
            <person name="Zhu J.G."/>
            <person name="Ruan X.D."/>
            <person name="Zhao L."/>
            <person name="Wei J.T."/>
            <person name="Ye R.Z."/>
            <person name="Que T.C."/>
            <person name="Du C.H."/>
            <person name="Zhou Y.H."/>
            <person name="Cheng J.X."/>
            <person name="Dai P.F."/>
            <person name="Guo W.B."/>
            <person name="Han X.H."/>
            <person name="Huang E.J."/>
            <person name="Li L.F."/>
            <person name="Wei W."/>
            <person name="Gao Y.C."/>
            <person name="Liu J.Z."/>
            <person name="Shao H.Z."/>
            <person name="Wang X."/>
            <person name="Wang C.C."/>
            <person name="Yang T.C."/>
            <person name="Huo Q.B."/>
            <person name="Li W."/>
            <person name="Chen H.Y."/>
            <person name="Chen S.E."/>
            <person name="Zhou L.G."/>
            <person name="Ni X.B."/>
            <person name="Tian J.H."/>
            <person name="Sheng Y."/>
            <person name="Liu T."/>
            <person name="Pan Y.S."/>
            <person name="Xia L.Y."/>
            <person name="Li J."/>
            <person name="Zhao F."/>
            <person name="Cao W.C."/>
        </authorList>
    </citation>
    <scope>NUCLEOTIDE SEQUENCE [LARGE SCALE GENOMIC DNA]</scope>
    <source>
        <strain evidence="12">HaeL-2018</strain>
    </source>
</reference>
<dbReference type="Proteomes" id="UP000821853">
    <property type="component" value="Chromosome 10"/>
</dbReference>
<dbReference type="Pfam" id="PF00664">
    <property type="entry name" value="ABC_membrane"/>
    <property type="match status" value="2"/>
</dbReference>
<evidence type="ECO:0000259" key="10">
    <source>
        <dbReference type="PROSITE" id="PS50893"/>
    </source>
</evidence>
<keyword evidence="6" id="KW-0067">ATP-binding</keyword>
<accession>A0A9J6FE07</accession>
<dbReference type="GO" id="GO:0005524">
    <property type="term" value="F:ATP binding"/>
    <property type="evidence" value="ECO:0007669"/>
    <property type="project" value="UniProtKB-KW"/>
</dbReference>
<comment type="caution">
    <text evidence="12">The sequence shown here is derived from an EMBL/GenBank/DDBJ whole genome shotgun (WGS) entry which is preliminary data.</text>
</comment>
<keyword evidence="4" id="KW-0677">Repeat</keyword>
<dbReference type="InterPro" id="IPR011527">
    <property type="entry name" value="ABC1_TM_dom"/>
</dbReference>
<evidence type="ECO:0000256" key="9">
    <source>
        <dbReference type="SAM" id="Phobius"/>
    </source>
</evidence>
<keyword evidence="3 9" id="KW-0812">Transmembrane</keyword>
<evidence type="ECO:0000256" key="6">
    <source>
        <dbReference type="ARBA" id="ARBA00022840"/>
    </source>
</evidence>
<evidence type="ECO:0008006" key="14">
    <source>
        <dbReference type="Google" id="ProtNLM"/>
    </source>
</evidence>
<evidence type="ECO:0000256" key="2">
    <source>
        <dbReference type="ARBA" id="ARBA00022448"/>
    </source>
</evidence>
<dbReference type="VEuPathDB" id="VectorBase:HLOH_040571"/>
<dbReference type="Pfam" id="PF00005">
    <property type="entry name" value="ABC_tran"/>
    <property type="match status" value="1"/>
</dbReference>
<dbReference type="PANTHER" id="PTHR24223:SF443">
    <property type="entry name" value="MULTIDRUG-RESISTANCE LIKE PROTEIN 1, ISOFORM I"/>
    <property type="match status" value="1"/>
</dbReference>